<dbReference type="GO" id="GO:0005743">
    <property type="term" value="C:mitochondrial inner membrane"/>
    <property type="evidence" value="ECO:0007669"/>
    <property type="project" value="UniProtKB-SubCell"/>
</dbReference>
<evidence type="ECO:0000256" key="4">
    <source>
        <dbReference type="ARBA" id="ARBA00022792"/>
    </source>
</evidence>
<gene>
    <name evidence="11" type="ORF">KPH14_009046</name>
</gene>
<keyword evidence="3" id="KW-0812">Transmembrane</keyword>
<dbReference type="CDD" id="cd00922">
    <property type="entry name" value="Cyt_c_Oxidase_IV"/>
    <property type="match status" value="1"/>
</dbReference>
<dbReference type="GO" id="GO:0016491">
    <property type="term" value="F:oxidoreductase activity"/>
    <property type="evidence" value="ECO:0007669"/>
    <property type="project" value="UniProtKB-KW"/>
</dbReference>
<keyword evidence="8 10" id="KW-0496">Mitochondrion</keyword>
<dbReference type="Proteomes" id="UP001258017">
    <property type="component" value="Unassembled WGS sequence"/>
</dbReference>
<organism evidence="11 12">
    <name type="scientific">Odynerus spinipes</name>
    <dbReference type="NCBI Taxonomy" id="1348599"/>
    <lineage>
        <taxon>Eukaryota</taxon>
        <taxon>Metazoa</taxon>
        <taxon>Ecdysozoa</taxon>
        <taxon>Arthropoda</taxon>
        <taxon>Hexapoda</taxon>
        <taxon>Insecta</taxon>
        <taxon>Pterygota</taxon>
        <taxon>Neoptera</taxon>
        <taxon>Endopterygota</taxon>
        <taxon>Hymenoptera</taxon>
        <taxon>Apocrita</taxon>
        <taxon>Aculeata</taxon>
        <taxon>Vespoidea</taxon>
        <taxon>Vespidae</taxon>
        <taxon>Eumeninae</taxon>
        <taxon>Odynerus</taxon>
    </lineage>
</organism>
<keyword evidence="6" id="KW-1133">Transmembrane helix</keyword>
<evidence type="ECO:0000256" key="7">
    <source>
        <dbReference type="ARBA" id="ARBA00023002"/>
    </source>
</evidence>
<evidence type="ECO:0000256" key="2">
    <source>
        <dbReference type="ARBA" id="ARBA00008135"/>
    </source>
</evidence>
<reference evidence="11" key="1">
    <citation type="submission" date="2021-08" db="EMBL/GenBank/DDBJ databases">
        <authorList>
            <person name="Misof B."/>
            <person name="Oliver O."/>
            <person name="Podsiadlowski L."/>
            <person name="Donath A."/>
            <person name="Peters R."/>
            <person name="Mayer C."/>
            <person name="Rust J."/>
            <person name="Gunkel S."/>
            <person name="Lesny P."/>
            <person name="Martin S."/>
            <person name="Oeyen J.P."/>
            <person name="Petersen M."/>
            <person name="Panagiotis P."/>
            <person name="Wilbrandt J."/>
            <person name="Tanja T."/>
        </authorList>
    </citation>
    <scope>NUCLEOTIDE SEQUENCE</scope>
    <source>
        <strain evidence="11">GBR_01_08_01A</strain>
        <tissue evidence="11">Thorax + abdomen</tissue>
    </source>
</reference>
<evidence type="ECO:0000256" key="3">
    <source>
        <dbReference type="ARBA" id="ARBA00022692"/>
    </source>
</evidence>
<proteinExistence type="inferred from homology"/>
<keyword evidence="12" id="KW-1185">Reference proteome</keyword>
<evidence type="ECO:0000256" key="6">
    <source>
        <dbReference type="ARBA" id="ARBA00022989"/>
    </source>
</evidence>
<dbReference type="Gene3D" id="1.10.442.10">
    <property type="entry name" value="Cytochrome c oxidase subunit IV"/>
    <property type="match status" value="1"/>
</dbReference>
<dbReference type="GO" id="GO:0045277">
    <property type="term" value="C:respiratory chain complex IV"/>
    <property type="evidence" value="ECO:0007669"/>
    <property type="project" value="InterPro"/>
</dbReference>
<protein>
    <recommendedName>
        <fullName evidence="10">Cytochrome c oxidase subunit 4</fullName>
    </recommendedName>
</protein>
<evidence type="ECO:0000256" key="10">
    <source>
        <dbReference type="RuleBase" id="RU367145"/>
    </source>
</evidence>
<evidence type="ECO:0000313" key="12">
    <source>
        <dbReference type="Proteomes" id="UP001258017"/>
    </source>
</evidence>
<dbReference type="FunFam" id="1.10.442.10:FF:000001">
    <property type="entry name" value="Cytochrome c oxidase subunit 4 isoform 1"/>
    <property type="match status" value="1"/>
</dbReference>
<dbReference type="PRINTS" id="PR01873">
    <property type="entry name" value="CYTCOXIDASE4"/>
</dbReference>
<keyword evidence="9" id="KW-0472">Membrane</keyword>
<evidence type="ECO:0000256" key="1">
    <source>
        <dbReference type="ARBA" id="ARBA00004434"/>
    </source>
</evidence>
<evidence type="ECO:0000256" key="5">
    <source>
        <dbReference type="ARBA" id="ARBA00022946"/>
    </source>
</evidence>
<evidence type="ECO:0000313" key="11">
    <source>
        <dbReference type="EMBL" id="KAK2583001.1"/>
    </source>
</evidence>
<comment type="caution">
    <text evidence="11">The sequence shown here is derived from an EMBL/GenBank/DDBJ whole genome shotgun (WGS) entry which is preliminary data.</text>
</comment>
<dbReference type="GO" id="GO:0006123">
    <property type="term" value="P:mitochondrial electron transport, cytochrome c to oxygen"/>
    <property type="evidence" value="ECO:0007669"/>
    <property type="project" value="InterPro"/>
</dbReference>
<comment type="similarity">
    <text evidence="2 10">Belongs to the cytochrome c oxidase IV family.</text>
</comment>
<comment type="subcellular location">
    <subcellularLocation>
        <location evidence="1 10">Mitochondrion inner membrane</location>
        <topology evidence="1 10">Single-pass membrane protein</topology>
    </subcellularLocation>
</comment>
<keyword evidence="4 10" id="KW-0999">Mitochondrion inner membrane</keyword>
<dbReference type="SUPFAM" id="SSF81406">
    <property type="entry name" value="Mitochondrial cytochrome c oxidase subunit IV"/>
    <property type="match status" value="1"/>
</dbReference>
<dbReference type="PANTHER" id="PTHR10707">
    <property type="entry name" value="CYTOCHROME C OXIDASE SUBUNIT IV"/>
    <property type="match status" value="1"/>
</dbReference>
<comment type="subunit">
    <text evidence="10">Component of the cytochrome c oxidase (complex IV, CIV), a multisubunit enzyme composed of 14 subunits.</text>
</comment>
<sequence>MQYHFYSSFMYIDLIRGILGYKMNNLMNNRAVLTCLRQGIKLTRSHSELSAYAVRDRIVVGNRDVVGPGYNGTPSYIDRTDFPMPAIRFRANTPDVLALREKEKGDWKKLSIDEKKALYRASFCLTFAEMEAPTGEWKSIIGISLFLSSLAVWYYMFCKLYVYPPLPVSFDEERRLAQLDRILALEMNPITGISSKK</sequence>
<comment type="pathway">
    <text evidence="10">Energy metabolism; oxidative phosphorylation.</text>
</comment>
<dbReference type="PANTHER" id="PTHR10707:SF10">
    <property type="entry name" value="CYTOCHROME C OXIDASE SUBUNIT 4"/>
    <property type="match status" value="1"/>
</dbReference>
<evidence type="ECO:0000256" key="8">
    <source>
        <dbReference type="ARBA" id="ARBA00023128"/>
    </source>
</evidence>
<keyword evidence="7" id="KW-0560">Oxidoreductase</keyword>
<dbReference type="EMBL" id="JAIFRP010000030">
    <property type="protein sequence ID" value="KAK2583001.1"/>
    <property type="molecule type" value="Genomic_DNA"/>
</dbReference>
<name>A0AAD9RNP3_9HYME</name>
<dbReference type="InterPro" id="IPR013288">
    <property type="entry name" value="Cyt_c_oxidase_su4"/>
</dbReference>
<dbReference type="InterPro" id="IPR036639">
    <property type="entry name" value="Cyt_c_oxidase_su4_sf"/>
</dbReference>
<reference evidence="11" key="2">
    <citation type="journal article" date="2023" name="Commun. Biol.">
        <title>Intrasexual cuticular hydrocarbon dimorphism in a wasp sheds light on hydrocarbon biosynthesis genes in Hymenoptera.</title>
        <authorList>
            <person name="Moris V.C."/>
            <person name="Podsiadlowski L."/>
            <person name="Martin S."/>
            <person name="Oeyen J.P."/>
            <person name="Donath A."/>
            <person name="Petersen M."/>
            <person name="Wilbrandt J."/>
            <person name="Misof B."/>
            <person name="Liedtke D."/>
            <person name="Thamm M."/>
            <person name="Scheiner R."/>
            <person name="Schmitt T."/>
            <person name="Niehuis O."/>
        </authorList>
    </citation>
    <scope>NUCLEOTIDE SEQUENCE</scope>
    <source>
        <strain evidence="11">GBR_01_08_01A</strain>
    </source>
</reference>
<comment type="function">
    <text evidence="10">Component of the cytochrome c oxidase, the last enzyme in the mitochondrial electron transport chain which drives oxidative phosphorylation.</text>
</comment>
<dbReference type="Pfam" id="PF02936">
    <property type="entry name" value="COX4"/>
    <property type="match status" value="1"/>
</dbReference>
<dbReference type="InterPro" id="IPR004203">
    <property type="entry name" value="Cyt_c_oxidase_su4_fam"/>
</dbReference>
<accession>A0AAD9RNP3</accession>
<keyword evidence="5" id="KW-0809">Transit peptide</keyword>
<evidence type="ECO:0000256" key="9">
    <source>
        <dbReference type="ARBA" id="ARBA00023136"/>
    </source>
</evidence>
<dbReference type="AlphaFoldDB" id="A0AAD9RNP3"/>